<organism evidence="1 2">
    <name type="scientific">Crepidotus variabilis</name>
    <dbReference type="NCBI Taxonomy" id="179855"/>
    <lineage>
        <taxon>Eukaryota</taxon>
        <taxon>Fungi</taxon>
        <taxon>Dikarya</taxon>
        <taxon>Basidiomycota</taxon>
        <taxon>Agaricomycotina</taxon>
        <taxon>Agaricomycetes</taxon>
        <taxon>Agaricomycetidae</taxon>
        <taxon>Agaricales</taxon>
        <taxon>Agaricineae</taxon>
        <taxon>Crepidotaceae</taxon>
        <taxon>Crepidotus</taxon>
    </lineage>
</organism>
<protein>
    <recommendedName>
        <fullName evidence="3">F-box domain-containing protein</fullName>
    </recommendedName>
</protein>
<keyword evidence="2" id="KW-1185">Reference proteome</keyword>
<reference evidence="1" key="1">
    <citation type="submission" date="2020-11" db="EMBL/GenBank/DDBJ databases">
        <authorList>
            <consortium name="DOE Joint Genome Institute"/>
            <person name="Ahrendt S."/>
            <person name="Riley R."/>
            <person name="Andreopoulos W."/>
            <person name="Labutti K."/>
            <person name="Pangilinan J."/>
            <person name="Ruiz-Duenas F.J."/>
            <person name="Barrasa J.M."/>
            <person name="Sanchez-Garcia M."/>
            <person name="Camarero S."/>
            <person name="Miyauchi S."/>
            <person name="Serrano A."/>
            <person name="Linde D."/>
            <person name="Babiker R."/>
            <person name="Drula E."/>
            <person name="Ayuso-Fernandez I."/>
            <person name="Pacheco R."/>
            <person name="Padilla G."/>
            <person name="Ferreira P."/>
            <person name="Barriuso J."/>
            <person name="Kellner H."/>
            <person name="Castanera R."/>
            <person name="Alfaro M."/>
            <person name="Ramirez L."/>
            <person name="Pisabarro A.G."/>
            <person name="Kuo A."/>
            <person name="Tritt A."/>
            <person name="Lipzen A."/>
            <person name="He G."/>
            <person name="Yan M."/>
            <person name="Ng V."/>
            <person name="Cullen D."/>
            <person name="Martin F."/>
            <person name="Rosso M.-N."/>
            <person name="Henrissat B."/>
            <person name="Hibbett D."/>
            <person name="Martinez A.T."/>
            <person name="Grigoriev I.V."/>
        </authorList>
    </citation>
    <scope>NUCLEOTIDE SEQUENCE</scope>
    <source>
        <strain evidence="1">CBS 506.95</strain>
    </source>
</reference>
<proteinExistence type="predicted"/>
<accession>A0A9P6E494</accession>
<evidence type="ECO:0008006" key="3">
    <source>
        <dbReference type="Google" id="ProtNLM"/>
    </source>
</evidence>
<sequence length="437" mass="49569">MKPLPQEIIDHIFSFIPYCDDSDAKFANKTLVACTKVSHLFWVAARRRIFSRLILAQPRTFEKTQSKLKNLSQLLEQHGELLNSISIVEIDLNHGPNQRWAFECDALLHRILSLIIGRPQKLDHLKMSCWQGPIFQNTFDQRTQEDILYLLTGLQTLSLMYIEIPVIFLEALPPLKHISLFGVQLASGTDVVHALPSAFHPGAEIEADYGSLKEVHHLYRSAQQPLPCCMILRLKDIMSGESIHDIMDGSQNTMTRLELEIDFGLSPTDGPIDFGHFKKLTDLSVSLNCHNYSWTISTIIDSIKLHFGGVVGLFHPFSSPSHLVNLEISLLCRVPIYLTDADIDEANLMGLTLKEELSWLKSHNLLVRHPNLKTVKLNVALPFIRSSTDNISIHVQRKTVNNYKNFVEGCIREALAEVEQPVVYVVHTEYKKPARAQ</sequence>
<name>A0A9P6E494_9AGAR</name>
<dbReference type="EMBL" id="MU157953">
    <property type="protein sequence ID" value="KAF9522276.1"/>
    <property type="molecule type" value="Genomic_DNA"/>
</dbReference>
<dbReference type="AlphaFoldDB" id="A0A9P6E494"/>
<comment type="caution">
    <text evidence="1">The sequence shown here is derived from an EMBL/GenBank/DDBJ whole genome shotgun (WGS) entry which is preliminary data.</text>
</comment>
<dbReference type="Proteomes" id="UP000807306">
    <property type="component" value="Unassembled WGS sequence"/>
</dbReference>
<evidence type="ECO:0000313" key="1">
    <source>
        <dbReference type="EMBL" id="KAF9522276.1"/>
    </source>
</evidence>
<gene>
    <name evidence="1" type="ORF">CPB83DRAFT_864721</name>
</gene>
<evidence type="ECO:0000313" key="2">
    <source>
        <dbReference type="Proteomes" id="UP000807306"/>
    </source>
</evidence>
<dbReference type="OrthoDB" id="2745898at2759"/>